<keyword evidence="2 9" id="KW-0645">Protease</keyword>
<dbReference type="PROSITE" id="PS00139">
    <property type="entry name" value="THIOL_PROTEASE_CYS"/>
    <property type="match status" value="1"/>
</dbReference>
<dbReference type="SMART" id="SM00720">
    <property type="entry name" value="calpain_III"/>
    <property type="match status" value="1"/>
</dbReference>
<dbReference type="PROSITE" id="PS50222">
    <property type="entry name" value="EF_HAND_2"/>
    <property type="match status" value="1"/>
</dbReference>
<dbReference type="Pfam" id="PF01067">
    <property type="entry name" value="Calpain_III"/>
    <property type="match status" value="1"/>
</dbReference>
<keyword evidence="3" id="KW-0479">Metal-binding</keyword>
<dbReference type="PANTHER" id="PTHR10183:SF302">
    <property type="entry name" value="CALPAIN-14"/>
    <property type="match status" value="1"/>
</dbReference>
<reference evidence="12" key="1">
    <citation type="submission" date="2025-08" db="UniProtKB">
        <authorList>
            <consortium name="Ensembl"/>
        </authorList>
    </citation>
    <scope>IDENTIFICATION</scope>
</reference>
<feature type="active site" evidence="8 9">
    <location>
        <position position="263"/>
    </location>
</feature>
<dbReference type="CDD" id="cd16195">
    <property type="entry name" value="EFh_PEF_CAPN13_14"/>
    <property type="match status" value="1"/>
</dbReference>
<dbReference type="InterPro" id="IPR033883">
    <property type="entry name" value="C2_III"/>
</dbReference>
<evidence type="ECO:0000256" key="4">
    <source>
        <dbReference type="ARBA" id="ARBA00022737"/>
    </source>
</evidence>
<organism evidence="12 13">
    <name type="scientific">Cyprinus carpio</name>
    <name type="common">Common carp</name>
    <dbReference type="NCBI Taxonomy" id="7962"/>
    <lineage>
        <taxon>Eukaryota</taxon>
        <taxon>Metazoa</taxon>
        <taxon>Chordata</taxon>
        <taxon>Craniata</taxon>
        <taxon>Vertebrata</taxon>
        <taxon>Euteleostomi</taxon>
        <taxon>Actinopterygii</taxon>
        <taxon>Neopterygii</taxon>
        <taxon>Teleostei</taxon>
        <taxon>Ostariophysi</taxon>
        <taxon>Cypriniformes</taxon>
        <taxon>Cyprinidae</taxon>
        <taxon>Cyprininae</taxon>
        <taxon>Cyprinus</taxon>
    </lineage>
</organism>
<dbReference type="Ensembl" id="ENSCCRT00020115107.1">
    <property type="protein sequence ID" value="ENSCCRP00020105388.1"/>
    <property type="gene ID" value="ENSCCRG00020048074.1"/>
</dbReference>
<dbReference type="Pfam" id="PF00648">
    <property type="entry name" value="Peptidase_C2"/>
    <property type="match status" value="1"/>
</dbReference>
<name>A0A8C2K924_CYPCA</name>
<dbReference type="Proteomes" id="UP000694701">
    <property type="component" value="Unplaced"/>
</dbReference>
<keyword evidence="7" id="KW-0106">Calcium</keyword>
<dbReference type="InterPro" id="IPR001300">
    <property type="entry name" value="Peptidase_C2_calpain_cat"/>
</dbReference>
<dbReference type="InterPro" id="IPR002048">
    <property type="entry name" value="EF_hand_dom"/>
</dbReference>
<evidence type="ECO:0000256" key="1">
    <source>
        <dbReference type="ARBA" id="ARBA00007623"/>
    </source>
</evidence>
<dbReference type="SUPFAM" id="SSF49758">
    <property type="entry name" value="Calpain large subunit, middle domain (domain III)"/>
    <property type="match status" value="1"/>
</dbReference>
<evidence type="ECO:0000256" key="8">
    <source>
        <dbReference type="PIRSR" id="PIRSR622684-1"/>
    </source>
</evidence>
<evidence type="ECO:0000256" key="9">
    <source>
        <dbReference type="PROSITE-ProRule" id="PRU00239"/>
    </source>
</evidence>
<evidence type="ECO:0000256" key="7">
    <source>
        <dbReference type="ARBA" id="ARBA00022837"/>
    </source>
</evidence>
<dbReference type="GO" id="GO:0006508">
    <property type="term" value="P:proteolysis"/>
    <property type="evidence" value="ECO:0007669"/>
    <property type="project" value="UniProtKB-KW"/>
</dbReference>
<dbReference type="Gene3D" id="3.90.70.10">
    <property type="entry name" value="Cysteine proteinases"/>
    <property type="match status" value="1"/>
</dbReference>
<feature type="active site" evidence="8 9">
    <location>
        <position position="105"/>
    </location>
</feature>
<protein>
    <submittedName>
        <fullName evidence="12">Zgc:136872</fullName>
    </submittedName>
</protein>
<evidence type="ECO:0000313" key="13">
    <source>
        <dbReference type="Proteomes" id="UP000694701"/>
    </source>
</evidence>
<dbReference type="InterPro" id="IPR022682">
    <property type="entry name" value="Calpain_domain_III"/>
</dbReference>
<keyword evidence="6 9" id="KW-0788">Thiol protease</keyword>
<feature type="domain" description="EF-hand" evidence="11">
    <location>
        <begin position="598"/>
        <end position="627"/>
    </location>
</feature>
<evidence type="ECO:0000256" key="5">
    <source>
        <dbReference type="ARBA" id="ARBA00022801"/>
    </source>
</evidence>
<keyword evidence="4" id="KW-0677">Repeat</keyword>
<dbReference type="InterPro" id="IPR038765">
    <property type="entry name" value="Papain-like_cys_pep_sf"/>
</dbReference>
<dbReference type="CDD" id="cd00214">
    <property type="entry name" value="Calpain_III"/>
    <property type="match status" value="1"/>
</dbReference>
<comment type="similarity">
    <text evidence="1">Belongs to the peptidase C2 family.</text>
</comment>
<dbReference type="InterPro" id="IPR000169">
    <property type="entry name" value="Pept_cys_AS"/>
</dbReference>
<evidence type="ECO:0000259" key="11">
    <source>
        <dbReference type="PROSITE" id="PS50222"/>
    </source>
</evidence>
<feature type="domain" description="Calpain catalytic" evidence="10">
    <location>
        <begin position="47"/>
        <end position="341"/>
    </location>
</feature>
<feature type="active site" evidence="8 9">
    <location>
        <position position="287"/>
    </location>
</feature>
<dbReference type="PRINTS" id="PR00704">
    <property type="entry name" value="CALPAIN"/>
</dbReference>
<dbReference type="InterPro" id="IPR018247">
    <property type="entry name" value="EF_Hand_1_Ca_BS"/>
</dbReference>
<dbReference type="PANTHER" id="PTHR10183">
    <property type="entry name" value="CALPAIN"/>
    <property type="match status" value="1"/>
</dbReference>
<dbReference type="CDD" id="cd00044">
    <property type="entry name" value="CysPc"/>
    <property type="match status" value="1"/>
</dbReference>
<dbReference type="InterPro" id="IPR036213">
    <property type="entry name" value="Calpain_III_sf"/>
</dbReference>
<evidence type="ECO:0000256" key="3">
    <source>
        <dbReference type="ARBA" id="ARBA00022723"/>
    </source>
</evidence>
<dbReference type="SUPFAM" id="SSF54001">
    <property type="entry name" value="Cysteine proteinases"/>
    <property type="match status" value="1"/>
</dbReference>
<dbReference type="GO" id="GO:0005509">
    <property type="term" value="F:calcium ion binding"/>
    <property type="evidence" value="ECO:0007669"/>
    <property type="project" value="InterPro"/>
</dbReference>
<dbReference type="PROSITE" id="PS50203">
    <property type="entry name" value="CALPAIN_CAT"/>
    <property type="match status" value="1"/>
</dbReference>
<dbReference type="SMART" id="SM00230">
    <property type="entry name" value="CysPc"/>
    <property type="match status" value="1"/>
</dbReference>
<evidence type="ECO:0000256" key="6">
    <source>
        <dbReference type="ARBA" id="ARBA00022807"/>
    </source>
</evidence>
<dbReference type="Gene3D" id="2.60.120.380">
    <property type="match status" value="1"/>
</dbReference>
<dbReference type="InterPro" id="IPR054069">
    <property type="entry name" value="CAPN3/13-like_C_EFh"/>
</dbReference>
<dbReference type="GO" id="GO:0004198">
    <property type="term" value="F:calcium-dependent cysteine-type endopeptidase activity"/>
    <property type="evidence" value="ECO:0007669"/>
    <property type="project" value="InterPro"/>
</dbReference>
<keyword evidence="5 9" id="KW-0378">Hydrolase</keyword>
<dbReference type="SUPFAM" id="SSF47473">
    <property type="entry name" value="EF-hand"/>
    <property type="match status" value="1"/>
</dbReference>
<dbReference type="GO" id="GO:0005737">
    <property type="term" value="C:cytoplasm"/>
    <property type="evidence" value="ECO:0007669"/>
    <property type="project" value="TreeGrafter"/>
</dbReference>
<dbReference type="Pfam" id="PF21875">
    <property type="entry name" value="CAPN13-like_C_EFh"/>
    <property type="match status" value="1"/>
</dbReference>
<dbReference type="FunFam" id="3.90.70.10:FF:000054">
    <property type="entry name" value="Calpain 14"/>
    <property type="match status" value="1"/>
</dbReference>
<dbReference type="PROSITE" id="PS00018">
    <property type="entry name" value="EF_HAND_1"/>
    <property type="match status" value="1"/>
</dbReference>
<proteinExistence type="inferred from homology"/>
<accession>A0A8C2K924</accession>
<evidence type="ECO:0000256" key="2">
    <source>
        <dbReference type="ARBA" id="ARBA00022670"/>
    </source>
</evidence>
<dbReference type="AlphaFoldDB" id="A0A8C2K924"/>
<dbReference type="InterPro" id="IPR011992">
    <property type="entry name" value="EF-hand-dom_pair"/>
</dbReference>
<dbReference type="FunFam" id="2.60.120.380:FF:000001">
    <property type="entry name" value="Calpain-1 catalytic subunit"/>
    <property type="match status" value="1"/>
</dbReference>
<dbReference type="InterPro" id="IPR022683">
    <property type="entry name" value="Calpain_III"/>
</dbReference>
<dbReference type="InterPro" id="IPR022684">
    <property type="entry name" value="Calpain_cysteine_protease"/>
</dbReference>
<evidence type="ECO:0000313" key="12">
    <source>
        <dbReference type="Ensembl" id="ENSCCRP00020105388.1"/>
    </source>
</evidence>
<evidence type="ECO:0000259" key="10">
    <source>
        <dbReference type="PROSITE" id="PS50203"/>
    </source>
</evidence>
<dbReference type="Gene3D" id="1.10.238.10">
    <property type="entry name" value="EF-hand"/>
    <property type="match status" value="1"/>
</dbReference>
<sequence>MPAPGVCLNIVSERNLKDGQGSPNNPEKFLDQDFHRLKQFCLKERLRFVDNLFPPEIKSIGLGSLAREDLQRVVWRRPHELVPNPVYIVHGASRFDIIQGVLGNCWFLASVGALTFQKPIMKQVINDEQSFSVDYAGIFHFKFWRYGSWVDVVIDDKLPTFDGRLIFVHSKTPNEFWPALLEKAYAKVCGSYADMDIGSISEALMDFTGGPHMTIKLSDASGKLWETMRRASQSESLMGCGTPGGQAGLLKNKVLANGLVEMHAYAITGVAEVVCKGHPVKLVRIFNPWGDGEWNRDWSDRSPLWELVRPEDQKYNVVLDNGEFWMSMEDFCRNFSDLDICCSDVNFFAGSYSSSWKTEVHRGQWVLGTTAGGCSDDIDSFSRNPQFHVTLKEPVEDPRDESSPNLLVSLIQKSHKRNRHLATNFHIGFNIYEVSLKNQREKYPASFFKTNPIGKTKTFLNAREVMEFFRFKAGEYLIVPSTFLPNEAASFLLTVYSKTETIIEDSSGYGMTRTKMIPRDNDESFQLFLQYADEYGEVDAERLQRLLNENLYAGHSQKKTGFSLDLCKSLVALMDLSVTGRLSEFECLRLWKRAVFQRDIFYDMDVSHTGSLSLNELRNALKVTGFVLSDSMLNLMALRYGDSNGEITLENFIVLVLRMDCMAKTFKRLAAGGPDMMLGENEVMFFIQIFN</sequence>